<feature type="domain" description="HTH dtxR-type" evidence="5">
    <location>
        <begin position="1"/>
        <end position="64"/>
    </location>
</feature>
<evidence type="ECO:0000256" key="1">
    <source>
        <dbReference type="ARBA" id="ARBA00007871"/>
    </source>
</evidence>
<gene>
    <name evidence="6" type="ORF">H8699_03515</name>
</gene>
<dbReference type="EMBL" id="JACRSO010000001">
    <property type="protein sequence ID" value="MBC8528504.1"/>
    <property type="molecule type" value="Genomic_DNA"/>
</dbReference>
<evidence type="ECO:0000256" key="3">
    <source>
        <dbReference type="ARBA" id="ARBA00023125"/>
    </source>
</evidence>
<dbReference type="Pfam" id="PF01325">
    <property type="entry name" value="Fe_dep_repress"/>
    <property type="match status" value="1"/>
</dbReference>
<dbReference type="SUPFAM" id="SSF46785">
    <property type="entry name" value="Winged helix' DNA-binding domain"/>
    <property type="match status" value="1"/>
</dbReference>
<comment type="similarity">
    <text evidence="1">Belongs to the DtxR/MntR family.</text>
</comment>
<sequence>MKVLESGEDYLETILMLQQRGGTVRSVDVAAKMKVSKASVSVAMKNLRAGGYVKMGNNHEIVLTPQGRQLAETMYERHQLFSDILAGLGVDGEVALRDACRIEHALSAESFKALKGYFLKNGVDPPEKEKWTGDAQKT</sequence>
<evidence type="ECO:0000259" key="5">
    <source>
        <dbReference type="PROSITE" id="PS50944"/>
    </source>
</evidence>
<evidence type="ECO:0000313" key="7">
    <source>
        <dbReference type="Proteomes" id="UP000654279"/>
    </source>
</evidence>
<dbReference type="SUPFAM" id="SSF47979">
    <property type="entry name" value="Iron-dependent repressor protein, dimerization domain"/>
    <property type="match status" value="1"/>
</dbReference>
<dbReference type="AlphaFoldDB" id="A0A926CYX7"/>
<dbReference type="InterPro" id="IPR001367">
    <property type="entry name" value="Fe_dep_repressor"/>
</dbReference>
<proteinExistence type="inferred from homology"/>
<dbReference type="SMART" id="SM00529">
    <property type="entry name" value="HTH_DTXR"/>
    <property type="match status" value="1"/>
</dbReference>
<reference evidence="6" key="1">
    <citation type="submission" date="2020-08" db="EMBL/GenBank/DDBJ databases">
        <title>Genome public.</title>
        <authorList>
            <person name="Liu C."/>
            <person name="Sun Q."/>
        </authorList>
    </citation>
    <scope>NUCLEOTIDE SEQUENCE</scope>
    <source>
        <strain evidence="6">NSJ-44</strain>
    </source>
</reference>
<dbReference type="RefSeq" id="WP_249284502.1">
    <property type="nucleotide sequence ID" value="NZ_JACRSO010000001.1"/>
</dbReference>
<accession>A0A926CYX7</accession>
<dbReference type="PANTHER" id="PTHR33238:SF7">
    <property type="entry name" value="IRON-DEPENDENT TRANSCRIPTIONAL REGULATOR"/>
    <property type="match status" value="1"/>
</dbReference>
<evidence type="ECO:0000256" key="2">
    <source>
        <dbReference type="ARBA" id="ARBA00023015"/>
    </source>
</evidence>
<dbReference type="PROSITE" id="PS50944">
    <property type="entry name" value="HTH_DTXR"/>
    <property type="match status" value="1"/>
</dbReference>
<dbReference type="GO" id="GO:0046983">
    <property type="term" value="F:protein dimerization activity"/>
    <property type="evidence" value="ECO:0007669"/>
    <property type="project" value="InterPro"/>
</dbReference>
<dbReference type="Pfam" id="PF02742">
    <property type="entry name" value="Fe_dep_repr_C"/>
    <property type="match status" value="1"/>
</dbReference>
<comment type="caution">
    <text evidence="6">The sequence shown here is derived from an EMBL/GenBank/DDBJ whole genome shotgun (WGS) entry which is preliminary data.</text>
</comment>
<dbReference type="InterPro" id="IPR036390">
    <property type="entry name" value="WH_DNA-bd_sf"/>
</dbReference>
<organism evidence="6 7">
    <name type="scientific">Luoshenia tenuis</name>
    <dbReference type="NCBI Taxonomy" id="2763654"/>
    <lineage>
        <taxon>Bacteria</taxon>
        <taxon>Bacillati</taxon>
        <taxon>Bacillota</taxon>
        <taxon>Clostridia</taxon>
        <taxon>Christensenellales</taxon>
        <taxon>Christensenellaceae</taxon>
        <taxon>Luoshenia</taxon>
    </lineage>
</organism>
<keyword evidence="7" id="KW-1185">Reference proteome</keyword>
<dbReference type="GO" id="GO:0003677">
    <property type="term" value="F:DNA binding"/>
    <property type="evidence" value="ECO:0007669"/>
    <property type="project" value="UniProtKB-KW"/>
</dbReference>
<dbReference type="Proteomes" id="UP000654279">
    <property type="component" value="Unassembled WGS sequence"/>
</dbReference>
<dbReference type="Gene3D" id="1.10.10.10">
    <property type="entry name" value="Winged helix-like DNA-binding domain superfamily/Winged helix DNA-binding domain"/>
    <property type="match status" value="1"/>
</dbReference>
<dbReference type="PANTHER" id="PTHR33238">
    <property type="entry name" value="IRON (METAL) DEPENDENT REPRESSOR, DTXR FAMILY"/>
    <property type="match status" value="1"/>
</dbReference>
<dbReference type="InterPro" id="IPR036421">
    <property type="entry name" value="Fe_dep_repressor_sf"/>
</dbReference>
<dbReference type="InterPro" id="IPR022687">
    <property type="entry name" value="HTH_DTXR"/>
</dbReference>
<dbReference type="InterPro" id="IPR036388">
    <property type="entry name" value="WH-like_DNA-bd_sf"/>
</dbReference>
<dbReference type="InterPro" id="IPR022689">
    <property type="entry name" value="Iron_dep_repressor"/>
</dbReference>
<name>A0A926CYX7_9FIRM</name>
<keyword evidence="3" id="KW-0238">DNA-binding</keyword>
<evidence type="ECO:0000313" key="6">
    <source>
        <dbReference type="EMBL" id="MBC8528504.1"/>
    </source>
</evidence>
<keyword evidence="2" id="KW-0805">Transcription regulation</keyword>
<keyword evidence="4" id="KW-0804">Transcription</keyword>
<dbReference type="GO" id="GO:0046914">
    <property type="term" value="F:transition metal ion binding"/>
    <property type="evidence" value="ECO:0007669"/>
    <property type="project" value="InterPro"/>
</dbReference>
<evidence type="ECO:0000256" key="4">
    <source>
        <dbReference type="ARBA" id="ARBA00023163"/>
    </source>
</evidence>
<dbReference type="GO" id="GO:0003700">
    <property type="term" value="F:DNA-binding transcription factor activity"/>
    <property type="evidence" value="ECO:0007669"/>
    <property type="project" value="InterPro"/>
</dbReference>
<dbReference type="Gene3D" id="1.10.60.10">
    <property type="entry name" value="Iron dependent repressor, metal binding and dimerisation domain"/>
    <property type="match status" value="1"/>
</dbReference>
<dbReference type="InterPro" id="IPR050536">
    <property type="entry name" value="DtxR_MntR_Metal-Reg"/>
</dbReference>
<protein>
    <submittedName>
        <fullName evidence="6">Metal-dependent transcriptional regulator</fullName>
    </submittedName>
</protein>